<protein>
    <submittedName>
        <fullName evidence="1">Uncharacterized protein</fullName>
    </submittedName>
</protein>
<dbReference type="EMBL" id="KQ980246">
    <property type="protein sequence ID" value="KYN17124.1"/>
    <property type="molecule type" value="Genomic_DNA"/>
</dbReference>
<organism evidence="1 2">
    <name type="scientific">Trachymyrmex cornetzi</name>
    <dbReference type="NCBI Taxonomy" id="471704"/>
    <lineage>
        <taxon>Eukaryota</taxon>
        <taxon>Metazoa</taxon>
        <taxon>Ecdysozoa</taxon>
        <taxon>Arthropoda</taxon>
        <taxon>Hexapoda</taxon>
        <taxon>Insecta</taxon>
        <taxon>Pterygota</taxon>
        <taxon>Neoptera</taxon>
        <taxon>Endopterygota</taxon>
        <taxon>Hymenoptera</taxon>
        <taxon>Apocrita</taxon>
        <taxon>Aculeata</taxon>
        <taxon>Formicoidea</taxon>
        <taxon>Formicidae</taxon>
        <taxon>Myrmicinae</taxon>
        <taxon>Trachymyrmex</taxon>
    </lineage>
</organism>
<proteinExistence type="predicted"/>
<reference evidence="1 2" key="1">
    <citation type="submission" date="2015-09" db="EMBL/GenBank/DDBJ databases">
        <title>Trachymyrmex cornetzi WGS genome.</title>
        <authorList>
            <person name="Nygaard S."/>
            <person name="Hu H."/>
            <person name="Boomsma J."/>
            <person name="Zhang G."/>
        </authorList>
    </citation>
    <scope>NUCLEOTIDE SEQUENCE [LARGE SCALE GENOMIC DNA]</scope>
    <source>
        <strain evidence="1">Tcor2-1</strain>
        <tissue evidence="1">Whole body</tissue>
    </source>
</reference>
<keyword evidence="2" id="KW-1185">Reference proteome</keyword>
<evidence type="ECO:0000313" key="2">
    <source>
        <dbReference type="Proteomes" id="UP000078492"/>
    </source>
</evidence>
<gene>
    <name evidence="1" type="ORF">ALC57_10609</name>
</gene>
<sequence length="221" mass="24478">VTYPMRASYKNSIQRRLGVLGLGGYSSHLAHSMNGRTSRVGIETATRSHKPPYDASCVRLKLAYIRDVRVRASAITFLSCATISAVSGYDGSPVNTRASTSNGLMVTEHSASATATATTNTRQLVPHQSTGTGRLNVRVFNHNLKVNLLPNAIDLLQFTALTSDFVIRTLRRETARTHYQHSRDPLTMISGCAQSNKKWRTENRNFNLSEIMYCGIQFLID</sequence>
<evidence type="ECO:0000313" key="1">
    <source>
        <dbReference type="EMBL" id="KYN17124.1"/>
    </source>
</evidence>
<feature type="non-terminal residue" evidence="1">
    <location>
        <position position="1"/>
    </location>
</feature>
<dbReference type="Proteomes" id="UP000078492">
    <property type="component" value="Unassembled WGS sequence"/>
</dbReference>
<accession>A0A151J3X4</accession>
<dbReference type="AlphaFoldDB" id="A0A151J3X4"/>
<name>A0A151J3X4_9HYME</name>